<feature type="region of interest" description="Disordered" evidence="1">
    <location>
        <begin position="32"/>
        <end position="56"/>
    </location>
</feature>
<gene>
    <name evidence="2" type="ORF">SSLN_LOCUS211</name>
</gene>
<proteinExistence type="predicted"/>
<dbReference type="EMBL" id="UYSU01000120">
    <property type="protein sequence ID" value="VDL85249.1"/>
    <property type="molecule type" value="Genomic_DNA"/>
</dbReference>
<keyword evidence="3" id="KW-1185">Reference proteome</keyword>
<feature type="compositionally biased region" description="Polar residues" evidence="1">
    <location>
        <begin position="45"/>
        <end position="56"/>
    </location>
</feature>
<evidence type="ECO:0000256" key="1">
    <source>
        <dbReference type="SAM" id="MobiDB-lite"/>
    </source>
</evidence>
<reference evidence="2 3" key="2">
    <citation type="submission" date="2018-11" db="EMBL/GenBank/DDBJ databases">
        <authorList>
            <consortium name="Pathogen Informatics"/>
        </authorList>
    </citation>
    <scope>NUCLEOTIDE SEQUENCE [LARGE SCALE GENOMIC DNA]</scope>
    <source>
        <strain evidence="2 3">NST_G2</strain>
    </source>
</reference>
<dbReference type="Proteomes" id="UP000275846">
    <property type="component" value="Unassembled WGS sequence"/>
</dbReference>
<reference evidence="4" key="1">
    <citation type="submission" date="2016-06" db="UniProtKB">
        <authorList>
            <consortium name="WormBaseParasite"/>
        </authorList>
    </citation>
    <scope>IDENTIFICATION</scope>
</reference>
<accession>A0A183S7L3</accession>
<sequence length="72" mass="8289">MNRWSYAKDKTVLTHYPVLLLLSLPPTPYSLPSPSTKFPHHPDPKSSSATDIRNTLSSRRVHLPDRFITKEF</sequence>
<evidence type="ECO:0000313" key="2">
    <source>
        <dbReference type="EMBL" id="VDL85249.1"/>
    </source>
</evidence>
<dbReference type="AlphaFoldDB" id="A0A183S7L3"/>
<evidence type="ECO:0000313" key="3">
    <source>
        <dbReference type="Proteomes" id="UP000275846"/>
    </source>
</evidence>
<evidence type="ECO:0000313" key="4">
    <source>
        <dbReference type="WBParaSite" id="SSLN_0000022301-mRNA-1"/>
    </source>
</evidence>
<name>A0A183S7L3_SCHSO</name>
<dbReference type="WBParaSite" id="SSLN_0000022301-mRNA-1">
    <property type="protein sequence ID" value="SSLN_0000022301-mRNA-1"/>
    <property type="gene ID" value="SSLN_0000022301"/>
</dbReference>
<organism evidence="4">
    <name type="scientific">Schistocephalus solidus</name>
    <name type="common">Tapeworm</name>
    <dbReference type="NCBI Taxonomy" id="70667"/>
    <lineage>
        <taxon>Eukaryota</taxon>
        <taxon>Metazoa</taxon>
        <taxon>Spiralia</taxon>
        <taxon>Lophotrochozoa</taxon>
        <taxon>Platyhelminthes</taxon>
        <taxon>Cestoda</taxon>
        <taxon>Eucestoda</taxon>
        <taxon>Diphyllobothriidea</taxon>
        <taxon>Diphyllobothriidae</taxon>
        <taxon>Schistocephalus</taxon>
    </lineage>
</organism>
<protein>
    <submittedName>
        <fullName evidence="4">Ovule protein</fullName>
    </submittedName>
</protein>